<dbReference type="PANTHER" id="PTHR20858">
    <property type="entry name" value="PHOSPHOMETHYLPYRIMIDINE KINASE"/>
    <property type="match status" value="1"/>
</dbReference>
<dbReference type="InterPro" id="IPR013749">
    <property type="entry name" value="PM/HMP-P_kinase-1"/>
</dbReference>
<dbReference type="AlphaFoldDB" id="C6SBG7"/>
<keyword evidence="6" id="KW-0067">ATP-binding</keyword>
<reference evidence="8" key="1">
    <citation type="journal article" date="2008" name="Proc. Natl. Acad. Sci. U.S.A.">
        <title>Whole-genome comparison of disease and carriage strains provides insights into virulence evolution in Neisseria meningitidis.</title>
        <authorList>
            <person name="Schoen C."/>
            <person name="Blom J."/>
            <person name="Claus H."/>
            <person name="Schramm-Glueck A."/>
            <person name="Brandt P."/>
            <person name="Mueller T."/>
            <person name="Goesmann A."/>
            <person name="Joseph B."/>
            <person name="Konietzny S."/>
            <person name="Kurzai O."/>
            <person name="Schmitt C."/>
            <person name="Friedrich T."/>
            <person name="Linke B."/>
            <person name="Vogel U."/>
            <person name="Frosch M."/>
        </authorList>
    </citation>
    <scope>NUCLEOTIDE SEQUENCE</scope>
    <source>
        <strain evidence="8">Alpha153</strain>
    </source>
</reference>
<keyword evidence="5 8" id="KW-0418">Kinase</keyword>
<comment type="pathway">
    <text evidence="1">Cofactor biosynthesis; thiamine diphosphate biosynthesis.</text>
</comment>
<evidence type="ECO:0000313" key="8">
    <source>
        <dbReference type="EMBL" id="CBA04932.1"/>
    </source>
</evidence>
<evidence type="ECO:0000256" key="4">
    <source>
        <dbReference type="ARBA" id="ARBA00022741"/>
    </source>
</evidence>
<dbReference type="GO" id="GO:0008972">
    <property type="term" value="F:phosphomethylpyrimidine kinase activity"/>
    <property type="evidence" value="ECO:0007669"/>
    <property type="project" value="InterPro"/>
</dbReference>
<dbReference type="GO" id="GO:0005524">
    <property type="term" value="F:ATP binding"/>
    <property type="evidence" value="ECO:0007669"/>
    <property type="project" value="UniProtKB-KW"/>
</dbReference>
<protein>
    <recommendedName>
        <fullName evidence="2">hydroxymethylpyrimidine kinase</fullName>
        <ecNumber evidence="2">2.7.1.49</ecNumber>
    </recommendedName>
</protein>
<dbReference type="EMBL" id="AM889137">
    <property type="protein sequence ID" value="CBA04932.1"/>
    <property type="molecule type" value="Genomic_DNA"/>
</dbReference>
<dbReference type="EC" id="2.7.1.49" evidence="2"/>
<keyword evidence="4" id="KW-0547">Nucleotide-binding</keyword>
<dbReference type="GO" id="GO:0009229">
    <property type="term" value="P:thiamine diphosphate biosynthetic process"/>
    <property type="evidence" value="ECO:0007669"/>
    <property type="project" value="UniProtKB-UniPathway"/>
</dbReference>
<accession>C6SBG7</accession>
<keyword evidence="3 8" id="KW-0808">Transferase</keyword>
<dbReference type="Pfam" id="PF08543">
    <property type="entry name" value="Phos_pyr_kin"/>
    <property type="match status" value="1"/>
</dbReference>
<name>C6SBG7_NEIME</name>
<dbReference type="CDD" id="cd01169">
    <property type="entry name" value="HMPP_kinase"/>
    <property type="match status" value="1"/>
</dbReference>
<evidence type="ECO:0000256" key="5">
    <source>
        <dbReference type="ARBA" id="ARBA00022777"/>
    </source>
</evidence>
<evidence type="ECO:0000256" key="1">
    <source>
        <dbReference type="ARBA" id="ARBA00004948"/>
    </source>
</evidence>
<evidence type="ECO:0000256" key="2">
    <source>
        <dbReference type="ARBA" id="ARBA00012135"/>
    </source>
</evidence>
<evidence type="ECO:0000259" key="7">
    <source>
        <dbReference type="Pfam" id="PF08543"/>
    </source>
</evidence>
<sequence>MHHKPRAAVFRRHRRAFLQALALFIGHNIKEEQMKSSFVQTLTIAGSDSGGGAGIQADLKTFQMRGVFGTCVITAVTAQNTLGVSAVHLVPTETITAQIQAIREDFDIRAYKIGMLGTAEIIECVADKLKHCDFGRRVLDPVMIAKGGAPLLQDSAVAALTRLLLPDTDVLTPNLPEAEALTGVHIENRKDAERAAKILLDYGVKNVVIKGGHLNGSTSGRCTDWLFTQNETLELDSPRFPTAHTHGTGCTFSACITAELAKGSDVCEAVRTAKSYITAAISNPLEIGAGHGPGQSLGVSGLDVKMPSETKCSDGIFEDYSGFFASMVTNLNRIGLPFSSLACIAPNSSLYSTSSQSR</sequence>
<dbReference type="GO" id="GO:0008902">
    <property type="term" value="F:hydroxymethylpyrimidine kinase activity"/>
    <property type="evidence" value="ECO:0007669"/>
    <property type="project" value="UniProtKB-EC"/>
</dbReference>
<dbReference type="InterPro" id="IPR029056">
    <property type="entry name" value="Ribokinase-like"/>
</dbReference>
<dbReference type="GO" id="GO:0005829">
    <property type="term" value="C:cytosol"/>
    <property type="evidence" value="ECO:0007669"/>
    <property type="project" value="TreeGrafter"/>
</dbReference>
<dbReference type="NCBIfam" id="TIGR00097">
    <property type="entry name" value="HMP-P_kinase"/>
    <property type="match status" value="1"/>
</dbReference>
<dbReference type="SUPFAM" id="SSF53613">
    <property type="entry name" value="Ribokinase-like"/>
    <property type="match status" value="1"/>
</dbReference>
<dbReference type="PANTHER" id="PTHR20858:SF17">
    <property type="entry name" value="HYDROXYMETHYLPYRIMIDINE_PHOSPHOMETHYLPYRIMIDINE KINASE THI20-RELATED"/>
    <property type="match status" value="1"/>
</dbReference>
<dbReference type="FunFam" id="3.40.1190.20:FF:000003">
    <property type="entry name" value="Phosphomethylpyrimidine kinase ThiD"/>
    <property type="match status" value="1"/>
</dbReference>
<gene>
    <name evidence="8" type="primary">thiD</name>
    <name evidence="8" type="ORF">NME_0629</name>
</gene>
<dbReference type="InterPro" id="IPR004399">
    <property type="entry name" value="HMP/HMP-P_kinase_dom"/>
</dbReference>
<feature type="domain" description="Pyridoxamine kinase/Phosphomethylpyrimidine kinase" evidence="7">
    <location>
        <begin position="48"/>
        <end position="293"/>
    </location>
</feature>
<organism evidence="8">
    <name type="scientific">Neisseria meningitidis alpha153</name>
    <dbReference type="NCBI Taxonomy" id="663926"/>
    <lineage>
        <taxon>Bacteria</taxon>
        <taxon>Pseudomonadati</taxon>
        <taxon>Pseudomonadota</taxon>
        <taxon>Betaproteobacteria</taxon>
        <taxon>Neisseriales</taxon>
        <taxon>Neisseriaceae</taxon>
        <taxon>Neisseria</taxon>
    </lineage>
</organism>
<evidence type="ECO:0000256" key="3">
    <source>
        <dbReference type="ARBA" id="ARBA00022679"/>
    </source>
</evidence>
<proteinExistence type="predicted"/>
<evidence type="ECO:0000256" key="6">
    <source>
        <dbReference type="ARBA" id="ARBA00022840"/>
    </source>
</evidence>
<dbReference type="Gene3D" id="3.40.1190.20">
    <property type="match status" value="1"/>
</dbReference>
<dbReference type="UniPathway" id="UPA00060">
    <property type="reaction ID" value="UER00138"/>
</dbReference>
<dbReference type="GO" id="GO:0009228">
    <property type="term" value="P:thiamine biosynthetic process"/>
    <property type="evidence" value="ECO:0007669"/>
    <property type="project" value="InterPro"/>
</dbReference>